<dbReference type="EMBL" id="VSSQ01078132">
    <property type="protein sequence ID" value="MPN28024.1"/>
    <property type="molecule type" value="Genomic_DNA"/>
</dbReference>
<sequence length="167" mass="18908">MKLQNDFESLVKYCQSKMNIPIVNLQILEMLDKEEADASKAKEANEIDEDTYADIMEGIKTNKHWTNILKELSVSLSIEFDFLIVFQKKFSSSFKSTVGEIPIWFPNISDDSSVAPFKDVVATLEPSVKRASNFFHIFYRSNGTINATRKKEIVNAIAEKIIAGCTT</sequence>
<dbReference type="AlphaFoldDB" id="A0A645GVG6"/>
<evidence type="ECO:0000313" key="1">
    <source>
        <dbReference type="EMBL" id="MPN28024.1"/>
    </source>
</evidence>
<reference evidence="1" key="1">
    <citation type="submission" date="2019-08" db="EMBL/GenBank/DDBJ databases">
        <authorList>
            <person name="Kucharzyk K."/>
            <person name="Murdoch R.W."/>
            <person name="Higgins S."/>
            <person name="Loffler F."/>
        </authorList>
    </citation>
    <scope>NUCLEOTIDE SEQUENCE</scope>
</reference>
<comment type="caution">
    <text evidence="1">The sequence shown here is derived from an EMBL/GenBank/DDBJ whole genome shotgun (WGS) entry which is preliminary data.</text>
</comment>
<organism evidence="1">
    <name type="scientific">bioreactor metagenome</name>
    <dbReference type="NCBI Taxonomy" id="1076179"/>
    <lineage>
        <taxon>unclassified sequences</taxon>
        <taxon>metagenomes</taxon>
        <taxon>ecological metagenomes</taxon>
    </lineage>
</organism>
<proteinExistence type="predicted"/>
<protein>
    <submittedName>
        <fullName evidence="1">Uncharacterized protein</fullName>
    </submittedName>
</protein>
<name>A0A645GVG6_9ZZZZ</name>
<gene>
    <name evidence="1" type="ORF">SDC9_175461</name>
</gene>
<accession>A0A645GVG6</accession>